<reference evidence="2 3" key="1">
    <citation type="journal article" date="2008" name="Nature">
        <title>The genome of Laccaria bicolor provides insights into mycorrhizal symbiosis.</title>
        <authorList>
            <person name="Martin F."/>
            <person name="Aerts A."/>
            <person name="Ahren D."/>
            <person name="Brun A."/>
            <person name="Danchin E.G.J."/>
            <person name="Duchaussoy F."/>
            <person name="Gibon J."/>
            <person name="Kohler A."/>
            <person name="Lindquist E."/>
            <person name="Pereda V."/>
            <person name="Salamov A."/>
            <person name="Shapiro H.J."/>
            <person name="Wuyts J."/>
            <person name="Blaudez D."/>
            <person name="Buee M."/>
            <person name="Brokstein P."/>
            <person name="Canbaeck B."/>
            <person name="Cohen D."/>
            <person name="Courty P.E."/>
            <person name="Coutinho P.M."/>
            <person name="Delaruelle C."/>
            <person name="Detter J.C."/>
            <person name="Deveau A."/>
            <person name="DiFazio S."/>
            <person name="Duplessis S."/>
            <person name="Fraissinet-Tachet L."/>
            <person name="Lucic E."/>
            <person name="Frey-Klett P."/>
            <person name="Fourrey C."/>
            <person name="Feussner I."/>
            <person name="Gay G."/>
            <person name="Grimwood J."/>
            <person name="Hoegger P.J."/>
            <person name="Jain P."/>
            <person name="Kilaru S."/>
            <person name="Labbe J."/>
            <person name="Lin Y.C."/>
            <person name="Legue V."/>
            <person name="Le Tacon F."/>
            <person name="Marmeisse R."/>
            <person name="Melayah D."/>
            <person name="Montanini B."/>
            <person name="Muratet M."/>
            <person name="Nehls U."/>
            <person name="Niculita-Hirzel H."/>
            <person name="Oudot-Le Secq M.P."/>
            <person name="Peter M."/>
            <person name="Quesneville H."/>
            <person name="Rajashekar B."/>
            <person name="Reich M."/>
            <person name="Rouhier N."/>
            <person name="Schmutz J."/>
            <person name="Yin T."/>
            <person name="Chalot M."/>
            <person name="Henrissat B."/>
            <person name="Kuees U."/>
            <person name="Lucas S."/>
            <person name="Van de Peer Y."/>
            <person name="Podila G.K."/>
            <person name="Polle A."/>
            <person name="Pukkila P.J."/>
            <person name="Richardson P.M."/>
            <person name="Rouze P."/>
            <person name="Sanders I.R."/>
            <person name="Stajich J.E."/>
            <person name="Tunlid A."/>
            <person name="Tuskan G."/>
            <person name="Grigoriev I.V."/>
        </authorList>
    </citation>
    <scope>NUCLEOTIDE SEQUENCE [LARGE SCALE GENOMIC DNA]</scope>
    <source>
        <strain evidence="3">S238N-H82 / ATCC MYA-4686</strain>
    </source>
</reference>
<dbReference type="RefSeq" id="XP_001880469.1">
    <property type="nucleotide sequence ID" value="XM_001880434.1"/>
</dbReference>
<dbReference type="HOGENOM" id="CLU_006824_0_0_1"/>
<evidence type="ECO:0000256" key="1">
    <source>
        <dbReference type="SAM" id="Coils"/>
    </source>
</evidence>
<gene>
    <name evidence="2" type="ORF">LACBIDRAFT_326543</name>
</gene>
<organism evidence="3">
    <name type="scientific">Laccaria bicolor (strain S238N-H82 / ATCC MYA-4686)</name>
    <name type="common">Bicoloured deceiver</name>
    <name type="synonym">Laccaria laccata var. bicolor</name>
    <dbReference type="NCBI Taxonomy" id="486041"/>
    <lineage>
        <taxon>Eukaryota</taxon>
        <taxon>Fungi</taxon>
        <taxon>Dikarya</taxon>
        <taxon>Basidiomycota</taxon>
        <taxon>Agaricomycotina</taxon>
        <taxon>Agaricomycetes</taxon>
        <taxon>Agaricomycetidae</taxon>
        <taxon>Agaricales</taxon>
        <taxon>Agaricineae</taxon>
        <taxon>Hydnangiaceae</taxon>
        <taxon>Laccaria</taxon>
    </lineage>
</organism>
<dbReference type="OrthoDB" id="3236156at2759"/>
<dbReference type="GeneID" id="6076154"/>
<keyword evidence="1" id="KW-0175">Coiled coil</keyword>
<dbReference type="InParanoid" id="B0D8Y6"/>
<accession>B0D8Y6</accession>
<feature type="coiled-coil region" evidence="1">
    <location>
        <begin position="55"/>
        <end position="92"/>
    </location>
</feature>
<dbReference type="EMBL" id="DS547100">
    <property type="protein sequence ID" value="EDR09156.1"/>
    <property type="molecule type" value="Genomic_DNA"/>
</dbReference>
<dbReference type="KEGG" id="lbc:LACBIDRAFT_326543"/>
<keyword evidence="3" id="KW-1185">Reference proteome</keyword>
<name>B0D8Y6_LACBS</name>
<sequence>MKARFKRDYRRRRRVIVVTSAYIHSSTIGPLYNGQRHVETGPEVAIDVADFPVKEEMLEEKLKEMEAERDEMKVAQREMEGLIKKQQEETAKTTSHLQDSNEHLCKQNKALQMKASRALTAKSKSAEVVDALALTSRRRLKEDGVVTDDARILVRNLIECNIPVKHVGKAIDVVAQHFGIEVPDKISKRTVGSVVLEGGIAAEMQIVDEANHSQNITLSGDGTTLRNVNYESKHFNYRTTLYNATGASSTELGSQNDHRDPPDSECVTRFLGLTSSKDHTAETQIMGWKETNSTFNETYSDSPRGKINPVNPRAIPAKFTGNGTDHAPDQKKVARGLRQWKVESERIVRGEREANTWTVEVLLKVVVEENQKKVSAVGGLDTFDALSPQEQDVQNKAMYERVCSHVGEKSFNAMSAAQQHAANLFIWVGCCMHKELNAIKIGDTSMGAFWKEENLTPPMKLMNKDNARAAGSGSATAKENAEAVSQGGGTKLTSLAGAIFNHKDDKKGQGDTFRMFFEQEIGSETFVNPLSAYPGIDLLFPELAVLSLYSQAISHPYLRQVRGPGKQFTNVLDLGPLHTRVKEHCHTIISNPDLLLSPGATSATGALDGKVWERPEAVYTVHAMMDTLPHLRGTLVAFFTGALEGWKCFTTEFEPGGAIDLASPEECERAWIKTTNDDNEGALGVLRVGSRRAPNMSNHQRNAREMHKKNQTKYLKYLRRKAHERDSSQLEKTWRLRQAKADRDMVEAKREKDSARSAAKAKVNAELDKVTVRLDVSAVEASPGSNATLDLELAWFRRIDKEVPVKSKLGNKNLKKEALLKAIERHLVRMSRAQNQQELEAQLDLSSEWESYIPEENTSNIDSDADMELGY</sequence>
<evidence type="ECO:0000313" key="3">
    <source>
        <dbReference type="Proteomes" id="UP000001194"/>
    </source>
</evidence>
<evidence type="ECO:0000313" key="2">
    <source>
        <dbReference type="EMBL" id="EDR09156.1"/>
    </source>
</evidence>
<proteinExistence type="predicted"/>
<protein>
    <submittedName>
        <fullName evidence="2">Predicted protein</fullName>
    </submittedName>
</protein>
<dbReference type="AlphaFoldDB" id="B0D8Y6"/>
<dbReference type="Proteomes" id="UP000001194">
    <property type="component" value="Unassembled WGS sequence"/>
</dbReference>